<name>A0ABR9HN75_9ACTN</name>
<accession>A0ABR9HN75</accession>
<dbReference type="RefSeq" id="WP_191267482.1">
    <property type="nucleotide sequence ID" value="NZ_BMXJ01000001.1"/>
</dbReference>
<dbReference type="InterPro" id="IPR006680">
    <property type="entry name" value="Amidohydro-rel"/>
</dbReference>
<proteinExistence type="predicted"/>
<dbReference type="InterPro" id="IPR032466">
    <property type="entry name" value="Metal_Hydrolase"/>
</dbReference>
<dbReference type="InterPro" id="IPR051781">
    <property type="entry name" value="Metallo-dep_Hydrolase"/>
</dbReference>
<evidence type="ECO:0000259" key="1">
    <source>
        <dbReference type="Pfam" id="PF01979"/>
    </source>
</evidence>
<sequence>MATLLTKGTVWDGVADAPLGVRDVLVEDGRITRVAENIPPPDGAEVVDLSGRTVTPGFMDCHTHVTITPDLMSSLLLSSAAGALRAVPVLRTMLLNGFTTVRDLMSADPGFGVVALRDSVAQGVIDGPRMLVAPHLLSARGGHGDFSAAVSPDLQRWPSPLELAAADGPDEIRTAVRREIRGGADWIKFGATGGFSSPSDDPAHCTYTQEEMEVLVATARDLGRPATPHCYGDEGVRRAVRAGVRSIDHGNLASGDTLRMMADEGVFLVPTQFTITDDARRVDDDAYWADKPAGKRDKFRRYGRALLDCAEHVANSGVEIAFGTDAGMFPHAENWREFPAMVSNGITPARALRAATSVAARMLGLDDLGVIATGKVADLIAMPGDPFTRIEVTGQVDFVMKEGRVYKRPQREGQPNP</sequence>
<dbReference type="EC" id="1.13.12.3" evidence="2"/>
<dbReference type="SUPFAM" id="SSF51556">
    <property type="entry name" value="Metallo-dependent hydrolases"/>
    <property type="match status" value="1"/>
</dbReference>
<keyword evidence="2" id="KW-0560">Oxidoreductase</keyword>
<reference evidence="2 3" key="1">
    <citation type="submission" date="2020-10" db="EMBL/GenBank/DDBJ databases">
        <title>Sequencing the genomes of 1000 actinobacteria strains.</title>
        <authorList>
            <person name="Klenk H.-P."/>
        </authorList>
    </citation>
    <scope>NUCLEOTIDE SEQUENCE [LARGE SCALE GENOMIC DNA]</scope>
    <source>
        <strain evidence="2 3">DSM 45157</strain>
    </source>
</reference>
<evidence type="ECO:0000313" key="2">
    <source>
        <dbReference type="EMBL" id="MBE1460457.1"/>
    </source>
</evidence>
<gene>
    <name evidence="2" type="ORF">H4W79_004671</name>
</gene>
<dbReference type="InterPro" id="IPR057744">
    <property type="entry name" value="OTAase-like"/>
</dbReference>
<protein>
    <submittedName>
        <fullName evidence="2">Tryptophan 2-monooxygenase</fullName>
        <ecNumber evidence="2">1.13.12.3</ecNumber>
    </submittedName>
</protein>
<dbReference type="GO" id="GO:0050361">
    <property type="term" value="F:tryptophan 2-monooxygenase activity"/>
    <property type="evidence" value="ECO:0007669"/>
    <property type="project" value="UniProtKB-EC"/>
</dbReference>
<dbReference type="Proteomes" id="UP000598217">
    <property type="component" value="Unassembled WGS sequence"/>
</dbReference>
<dbReference type="CDD" id="cd01299">
    <property type="entry name" value="Met_dep_hydrolase_A"/>
    <property type="match status" value="1"/>
</dbReference>
<dbReference type="Gene3D" id="2.30.40.10">
    <property type="entry name" value="Urease, subunit C, domain 1"/>
    <property type="match status" value="1"/>
</dbReference>
<comment type="caution">
    <text evidence="2">The sequence shown here is derived from an EMBL/GenBank/DDBJ whole genome shotgun (WGS) entry which is preliminary data.</text>
</comment>
<keyword evidence="3" id="KW-1185">Reference proteome</keyword>
<feature type="domain" description="Amidohydrolase-related" evidence="1">
    <location>
        <begin position="53"/>
        <end position="405"/>
    </location>
</feature>
<dbReference type="PANTHER" id="PTHR43135:SF3">
    <property type="entry name" value="ALPHA-D-RIBOSE 1-METHYLPHOSPHONATE 5-TRIPHOSPHATE DIPHOSPHATASE"/>
    <property type="match status" value="1"/>
</dbReference>
<dbReference type="InterPro" id="IPR011059">
    <property type="entry name" value="Metal-dep_hydrolase_composite"/>
</dbReference>
<dbReference type="Gene3D" id="3.20.20.140">
    <property type="entry name" value="Metal-dependent hydrolases"/>
    <property type="match status" value="1"/>
</dbReference>
<evidence type="ECO:0000313" key="3">
    <source>
        <dbReference type="Proteomes" id="UP000598217"/>
    </source>
</evidence>
<dbReference type="EMBL" id="JADBDY010000001">
    <property type="protein sequence ID" value="MBE1460457.1"/>
    <property type="molecule type" value="Genomic_DNA"/>
</dbReference>
<dbReference type="SUPFAM" id="SSF51338">
    <property type="entry name" value="Composite domain of metallo-dependent hydrolases"/>
    <property type="match status" value="1"/>
</dbReference>
<dbReference type="PANTHER" id="PTHR43135">
    <property type="entry name" value="ALPHA-D-RIBOSE 1-METHYLPHOSPHONATE 5-TRIPHOSPHATE DIPHOSPHATASE"/>
    <property type="match status" value="1"/>
</dbReference>
<organism evidence="2 3">
    <name type="scientific">Nocardiopsis terrae</name>
    <dbReference type="NCBI Taxonomy" id="372655"/>
    <lineage>
        <taxon>Bacteria</taxon>
        <taxon>Bacillati</taxon>
        <taxon>Actinomycetota</taxon>
        <taxon>Actinomycetes</taxon>
        <taxon>Streptosporangiales</taxon>
        <taxon>Nocardiopsidaceae</taxon>
        <taxon>Nocardiopsis</taxon>
    </lineage>
</organism>
<dbReference type="Pfam" id="PF01979">
    <property type="entry name" value="Amidohydro_1"/>
    <property type="match status" value="1"/>
</dbReference>